<feature type="non-terminal residue" evidence="2">
    <location>
        <position position="69"/>
    </location>
</feature>
<dbReference type="Proteomes" id="UP000838878">
    <property type="component" value="Chromosome 11"/>
</dbReference>
<evidence type="ECO:0000313" key="2">
    <source>
        <dbReference type="EMBL" id="CAH0716764.1"/>
    </source>
</evidence>
<gene>
    <name evidence="2" type="ORF">BINO364_LOCUS3464</name>
</gene>
<feature type="region of interest" description="Disordered" evidence="1">
    <location>
        <begin position="15"/>
        <end position="48"/>
    </location>
</feature>
<dbReference type="EMBL" id="OV170231">
    <property type="protein sequence ID" value="CAH0716764.1"/>
    <property type="molecule type" value="Genomic_DNA"/>
</dbReference>
<organism evidence="2 3">
    <name type="scientific">Brenthis ino</name>
    <name type="common">lesser marbled fritillary</name>
    <dbReference type="NCBI Taxonomy" id="405034"/>
    <lineage>
        <taxon>Eukaryota</taxon>
        <taxon>Metazoa</taxon>
        <taxon>Ecdysozoa</taxon>
        <taxon>Arthropoda</taxon>
        <taxon>Hexapoda</taxon>
        <taxon>Insecta</taxon>
        <taxon>Pterygota</taxon>
        <taxon>Neoptera</taxon>
        <taxon>Endopterygota</taxon>
        <taxon>Lepidoptera</taxon>
        <taxon>Glossata</taxon>
        <taxon>Ditrysia</taxon>
        <taxon>Papilionoidea</taxon>
        <taxon>Nymphalidae</taxon>
        <taxon>Heliconiinae</taxon>
        <taxon>Argynnini</taxon>
        <taxon>Brenthis</taxon>
    </lineage>
</organism>
<accession>A0A8J9UC34</accession>
<name>A0A8J9UC34_9NEOP</name>
<evidence type="ECO:0000256" key="1">
    <source>
        <dbReference type="SAM" id="MobiDB-lite"/>
    </source>
</evidence>
<protein>
    <submittedName>
        <fullName evidence="2">Uncharacterized protein</fullName>
    </submittedName>
</protein>
<sequence>MLVHVCASCVRVPVTGGESRRGRSAFRTESGPAFRPSADHPSRKAGQHQIGNPLAAVAVLQVVHGCSLK</sequence>
<reference evidence="2" key="1">
    <citation type="submission" date="2021-12" db="EMBL/GenBank/DDBJ databases">
        <authorList>
            <person name="Martin H S."/>
        </authorList>
    </citation>
    <scope>NUCLEOTIDE SEQUENCE</scope>
</reference>
<dbReference type="AlphaFoldDB" id="A0A8J9UC34"/>
<keyword evidence="3" id="KW-1185">Reference proteome</keyword>
<proteinExistence type="predicted"/>
<evidence type="ECO:0000313" key="3">
    <source>
        <dbReference type="Proteomes" id="UP000838878"/>
    </source>
</evidence>